<dbReference type="InterPro" id="IPR025714">
    <property type="entry name" value="Methyltranfer_dom"/>
</dbReference>
<dbReference type="GeneID" id="7271900"/>
<dbReference type="Pfam" id="PF13847">
    <property type="entry name" value="Methyltransf_31"/>
    <property type="match status" value="1"/>
</dbReference>
<organism evidence="2 3">
    <name type="scientific">Methanosphaerula palustris (strain ATCC BAA-1556 / DSM 19958 / E1-9c)</name>
    <dbReference type="NCBI Taxonomy" id="521011"/>
    <lineage>
        <taxon>Archaea</taxon>
        <taxon>Methanobacteriati</taxon>
        <taxon>Methanobacteriota</taxon>
        <taxon>Stenosarchaea group</taxon>
        <taxon>Methanomicrobia</taxon>
        <taxon>Methanomicrobiales</taxon>
        <taxon>Methanoregulaceae</taxon>
        <taxon>Methanosphaerula</taxon>
    </lineage>
</organism>
<dbReference type="eggNOG" id="arCOG01778">
    <property type="taxonomic scope" value="Archaea"/>
</dbReference>
<dbReference type="GO" id="GO:0008168">
    <property type="term" value="F:methyltransferase activity"/>
    <property type="evidence" value="ECO:0007669"/>
    <property type="project" value="UniProtKB-KW"/>
</dbReference>
<keyword evidence="2" id="KW-0489">Methyltransferase</keyword>
<proteinExistence type="predicted"/>
<dbReference type="Gene3D" id="6.10.140.1580">
    <property type="match status" value="2"/>
</dbReference>
<dbReference type="HOGENOM" id="CLU_062440_1_0_2"/>
<keyword evidence="3" id="KW-1185">Reference proteome</keyword>
<dbReference type="RefSeq" id="WP_012617178.1">
    <property type="nucleotide sequence ID" value="NC_011832.1"/>
</dbReference>
<gene>
    <name evidence="2" type="ordered locus">Mpal_0485</name>
</gene>
<dbReference type="KEGG" id="mpl:Mpal_0485"/>
<dbReference type="Proteomes" id="UP000002457">
    <property type="component" value="Chromosome"/>
</dbReference>
<dbReference type="PANTHER" id="PTHR43861">
    <property type="entry name" value="TRANS-ACONITATE 2-METHYLTRANSFERASE-RELATED"/>
    <property type="match status" value="1"/>
</dbReference>
<protein>
    <submittedName>
        <fullName evidence="2">Methyltransferase type 11</fullName>
    </submittedName>
</protein>
<keyword evidence="2" id="KW-0808">Transferase</keyword>
<dbReference type="OrthoDB" id="147504at2157"/>
<reference evidence="2 3" key="1">
    <citation type="journal article" date="2015" name="Genome Announc.">
        <title>Complete Genome Sequence of Methanosphaerula palustris E1-9CT, a Hydrogenotrophic Methanogen Isolated from a Minerotrophic Fen Peatland.</title>
        <authorList>
            <person name="Cadillo-Quiroz H."/>
            <person name="Browne P."/>
            <person name="Kyrpides N."/>
            <person name="Woyke T."/>
            <person name="Goodwin L."/>
            <person name="Detter C."/>
            <person name="Yavitt J.B."/>
            <person name="Zinder S.H."/>
        </authorList>
    </citation>
    <scope>NUCLEOTIDE SEQUENCE [LARGE SCALE GENOMIC DNA]</scope>
    <source>
        <strain evidence="3">ATCC BAA-1556 / DSM 19958 / E1-9c</strain>
    </source>
</reference>
<name>B8GKH6_METPE</name>
<dbReference type="STRING" id="521011.Mpal_0485"/>
<dbReference type="Gene3D" id="3.40.50.150">
    <property type="entry name" value="Vaccinia Virus protein VP39"/>
    <property type="match status" value="1"/>
</dbReference>
<dbReference type="SUPFAM" id="SSF53335">
    <property type="entry name" value="S-adenosyl-L-methionine-dependent methyltransferases"/>
    <property type="match status" value="1"/>
</dbReference>
<feature type="domain" description="Methyltransferase" evidence="1">
    <location>
        <begin position="36"/>
        <end position="150"/>
    </location>
</feature>
<dbReference type="InterPro" id="IPR029063">
    <property type="entry name" value="SAM-dependent_MTases_sf"/>
</dbReference>
<dbReference type="GO" id="GO:0032259">
    <property type="term" value="P:methylation"/>
    <property type="evidence" value="ECO:0007669"/>
    <property type="project" value="UniProtKB-KW"/>
</dbReference>
<dbReference type="EMBL" id="CP001338">
    <property type="protein sequence ID" value="ACL15859.1"/>
    <property type="molecule type" value="Genomic_DNA"/>
</dbReference>
<evidence type="ECO:0000313" key="3">
    <source>
        <dbReference type="Proteomes" id="UP000002457"/>
    </source>
</evidence>
<dbReference type="AlphaFoldDB" id="B8GKH6"/>
<dbReference type="PANTHER" id="PTHR43861:SF1">
    <property type="entry name" value="TRANS-ACONITATE 2-METHYLTRANSFERASE"/>
    <property type="match status" value="1"/>
</dbReference>
<sequence>MTYHMYVHGYSARESERLTDQAQTLTELLHRDTRYSKGSQVLEAGCGIGAQTVILARNSPDALITSVDISEASLKQAQETIQHAGITNVTFRQGDIFHLPFKPATFDHIFVCFVLEHLTEPQQGLERLRPLLKEGGTLTVIEGDHGSAFFHPDDPDARQAIDCLVELQHQAGGNALIGRQLYPLIANAGYRDLHVSPRMVYIDASRPGLVEGFTKLTFAAMVEGVADEVEKQGLMNQDAWKKGITALYHTTEPGGVFCYTFFKATARR</sequence>
<evidence type="ECO:0000313" key="2">
    <source>
        <dbReference type="EMBL" id="ACL15859.1"/>
    </source>
</evidence>
<accession>B8GKH6</accession>
<dbReference type="CDD" id="cd02440">
    <property type="entry name" value="AdoMet_MTases"/>
    <property type="match status" value="1"/>
</dbReference>
<evidence type="ECO:0000259" key="1">
    <source>
        <dbReference type="Pfam" id="PF13847"/>
    </source>
</evidence>